<protein>
    <recommendedName>
        <fullName evidence="3">Phage integrase family protein</fullName>
    </recommendedName>
</protein>
<sequence>MLDAFGAAFPLAELHCVVPRTKSPLQELFGPLGPLTPETFFRLRFGAGPLRRSAGAVLNQLSGHRLAGTFTALRSLFRFAKRRRLVFADPTRRLHVGRAPTRALLPMTDAQILAVEHVAVTPAQRLVVALVAVHAARARAIRELTLDDVDLAGRRITLGGHSQRLSEFVHHALLAWLQHRRRTWPHTPNRHVLVSTVTATGTAPVSDYYLSWHLLLRGVQLEQVRGDRVLQEALAVRADPLHLAAVFHLSSATAIAYADIARSLLERPIEATPAPPEASAPSPLDH</sequence>
<evidence type="ECO:0008006" key="3">
    <source>
        <dbReference type="Google" id="ProtNLM"/>
    </source>
</evidence>
<evidence type="ECO:0000313" key="2">
    <source>
        <dbReference type="Proteomes" id="UP000315677"/>
    </source>
</evidence>
<keyword evidence="2" id="KW-1185">Reference proteome</keyword>
<gene>
    <name evidence="1" type="ORF">FB558_3532</name>
</gene>
<dbReference type="Proteomes" id="UP000315677">
    <property type="component" value="Unassembled WGS sequence"/>
</dbReference>
<dbReference type="EMBL" id="VFPA01000002">
    <property type="protein sequence ID" value="TQM11002.1"/>
    <property type="molecule type" value="Genomic_DNA"/>
</dbReference>
<name>A0A543DNU3_9PSEU</name>
<proteinExistence type="predicted"/>
<comment type="caution">
    <text evidence="1">The sequence shown here is derived from an EMBL/GenBank/DDBJ whole genome shotgun (WGS) entry which is preliminary data.</text>
</comment>
<dbReference type="SUPFAM" id="SSF56349">
    <property type="entry name" value="DNA breaking-rejoining enzymes"/>
    <property type="match status" value="1"/>
</dbReference>
<dbReference type="GO" id="GO:0003677">
    <property type="term" value="F:DNA binding"/>
    <property type="evidence" value="ECO:0007669"/>
    <property type="project" value="InterPro"/>
</dbReference>
<accession>A0A543DNU3</accession>
<dbReference type="AlphaFoldDB" id="A0A543DNU3"/>
<reference evidence="1 2" key="1">
    <citation type="submission" date="2019-06" db="EMBL/GenBank/DDBJ databases">
        <title>Sequencing the genomes of 1000 actinobacteria strains.</title>
        <authorList>
            <person name="Klenk H.-P."/>
        </authorList>
    </citation>
    <scope>NUCLEOTIDE SEQUENCE [LARGE SCALE GENOMIC DNA]</scope>
    <source>
        <strain evidence="1 2">DSM 45301</strain>
    </source>
</reference>
<evidence type="ECO:0000313" key="1">
    <source>
        <dbReference type="EMBL" id="TQM11002.1"/>
    </source>
</evidence>
<dbReference type="InterPro" id="IPR011010">
    <property type="entry name" value="DNA_brk_join_enz"/>
</dbReference>
<organism evidence="1 2">
    <name type="scientific">Pseudonocardia kunmingensis</name>
    <dbReference type="NCBI Taxonomy" id="630975"/>
    <lineage>
        <taxon>Bacteria</taxon>
        <taxon>Bacillati</taxon>
        <taxon>Actinomycetota</taxon>
        <taxon>Actinomycetes</taxon>
        <taxon>Pseudonocardiales</taxon>
        <taxon>Pseudonocardiaceae</taxon>
        <taxon>Pseudonocardia</taxon>
    </lineage>
</organism>